<protein>
    <recommendedName>
        <fullName evidence="7">Penicillin-binding protein 1A</fullName>
        <ecNumber evidence="23">2.4.99.28</ecNumber>
        <ecNumber evidence="6">3.4.16.4</ecNumber>
    </recommendedName>
</protein>
<evidence type="ECO:0000256" key="5">
    <source>
        <dbReference type="ARBA" id="ARBA00007739"/>
    </source>
</evidence>
<dbReference type="Gene3D" id="3.40.710.10">
    <property type="entry name" value="DD-peptidase/beta-lactamase superfamily"/>
    <property type="match status" value="1"/>
</dbReference>
<dbReference type="Pfam" id="PF00905">
    <property type="entry name" value="Transpeptidase"/>
    <property type="match status" value="1"/>
</dbReference>
<dbReference type="Pfam" id="PF00912">
    <property type="entry name" value="Transgly"/>
    <property type="match status" value="1"/>
</dbReference>
<organism evidence="30 31">
    <name type="scientific">Shuttleworthella satelles DSM 14600</name>
    <dbReference type="NCBI Taxonomy" id="626523"/>
    <lineage>
        <taxon>Bacteria</taxon>
        <taxon>Bacillati</taxon>
        <taxon>Bacillota</taxon>
        <taxon>Clostridia</taxon>
        <taxon>Lachnospirales</taxon>
        <taxon>Lachnospiraceae</taxon>
        <taxon>Shuttleworthella</taxon>
    </lineage>
</organism>
<dbReference type="Proteomes" id="UP000003494">
    <property type="component" value="Unassembled WGS sequence"/>
</dbReference>
<keyword evidence="14" id="KW-0133">Cell shape</keyword>
<evidence type="ECO:0000256" key="26">
    <source>
        <dbReference type="SAM" id="MobiDB-lite"/>
    </source>
</evidence>
<keyword evidence="16" id="KW-0573">Peptidoglycan synthesis</keyword>
<dbReference type="InterPro" id="IPR001460">
    <property type="entry name" value="PCN-bd_Tpept"/>
</dbReference>
<dbReference type="InterPro" id="IPR023346">
    <property type="entry name" value="Lysozyme-like_dom_sf"/>
</dbReference>
<evidence type="ECO:0000256" key="21">
    <source>
        <dbReference type="ARBA" id="ARBA00023316"/>
    </source>
</evidence>
<dbReference type="PANTHER" id="PTHR32282">
    <property type="entry name" value="BINDING PROTEIN TRANSPEPTIDASE, PUTATIVE-RELATED"/>
    <property type="match status" value="1"/>
</dbReference>
<dbReference type="HOGENOM" id="CLU_006354_2_2_9"/>
<evidence type="ECO:0000259" key="28">
    <source>
        <dbReference type="Pfam" id="PF00905"/>
    </source>
</evidence>
<evidence type="ECO:0000313" key="30">
    <source>
        <dbReference type="EMBL" id="EEP27896.1"/>
    </source>
</evidence>
<dbReference type="GO" id="GO:0008658">
    <property type="term" value="F:penicillin binding"/>
    <property type="evidence" value="ECO:0007669"/>
    <property type="project" value="InterPro"/>
</dbReference>
<dbReference type="UniPathway" id="UPA00219"/>
<dbReference type="Gene3D" id="1.10.3810.10">
    <property type="entry name" value="Biosynthetic peptidoglycan transglycosylase-like"/>
    <property type="match status" value="1"/>
</dbReference>
<evidence type="ECO:0000256" key="14">
    <source>
        <dbReference type="ARBA" id="ARBA00022960"/>
    </source>
</evidence>
<dbReference type="FunFam" id="1.10.3810.10:FF:000001">
    <property type="entry name" value="Penicillin-binding protein 1A"/>
    <property type="match status" value="1"/>
</dbReference>
<dbReference type="EC" id="3.4.16.4" evidence="6"/>
<feature type="domain" description="Glycosyl transferase family 51" evidence="29">
    <location>
        <begin position="141"/>
        <end position="316"/>
    </location>
</feature>
<evidence type="ECO:0000256" key="2">
    <source>
        <dbReference type="ARBA" id="ARBA00004401"/>
    </source>
</evidence>
<evidence type="ECO:0000256" key="18">
    <source>
        <dbReference type="ARBA" id="ARBA00023136"/>
    </source>
</evidence>
<feature type="region of interest" description="Disordered" evidence="26">
    <location>
        <begin position="727"/>
        <end position="811"/>
    </location>
</feature>
<dbReference type="STRING" id="626523.GCWU000342_01891"/>
<keyword evidence="17 27" id="KW-1133">Transmembrane helix</keyword>
<comment type="pathway">
    <text evidence="3">Cell wall biogenesis; peptidoglycan biosynthesis.</text>
</comment>
<keyword evidence="31" id="KW-1185">Reference proteome</keyword>
<comment type="catalytic activity">
    <reaction evidence="22">
        <text>Preferential cleavage: (Ac)2-L-Lys-D-Ala-|-D-Ala. Also transpeptidation of peptidyl-alanyl moieties that are N-acyl substituents of D-alanine.</text>
        <dbReference type="EC" id="3.4.16.4"/>
    </reaction>
</comment>
<evidence type="ECO:0000256" key="24">
    <source>
        <dbReference type="ARBA" id="ARBA00049902"/>
    </source>
</evidence>
<dbReference type="GO" id="GO:0008955">
    <property type="term" value="F:peptidoglycan glycosyltransferase activity"/>
    <property type="evidence" value="ECO:0007669"/>
    <property type="project" value="UniProtKB-EC"/>
</dbReference>
<evidence type="ECO:0000256" key="11">
    <source>
        <dbReference type="ARBA" id="ARBA00022679"/>
    </source>
</evidence>
<reference evidence="30" key="1">
    <citation type="submission" date="2009-04" db="EMBL/GenBank/DDBJ databases">
        <authorList>
            <person name="Weinstock G."/>
            <person name="Sodergren E."/>
            <person name="Clifton S."/>
            <person name="Fulton L."/>
            <person name="Fulton B."/>
            <person name="Courtney L."/>
            <person name="Fronick C."/>
            <person name="Harrison M."/>
            <person name="Strong C."/>
            <person name="Farmer C."/>
            <person name="Delahaunty K."/>
            <person name="Markovic C."/>
            <person name="Hall O."/>
            <person name="Minx P."/>
            <person name="Tomlinson C."/>
            <person name="Mitreva M."/>
            <person name="Nelson J."/>
            <person name="Hou S."/>
            <person name="Wollam A."/>
            <person name="Pepin K.H."/>
            <person name="Johnson M."/>
            <person name="Bhonagiri V."/>
            <person name="Nash W.E."/>
            <person name="Warren W."/>
            <person name="Chinwalla A."/>
            <person name="Mardis E.R."/>
            <person name="Wilson R.K."/>
        </authorList>
    </citation>
    <scope>NUCLEOTIDE SEQUENCE [LARGE SCALE GENOMIC DNA]</scope>
    <source>
        <strain evidence="30">DSM 14600</strain>
    </source>
</reference>
<dbReference type="EMBL" id="ACIP02000004">
    <property type="protein sequence ID" value="EEP27896.1"/>
    <property type="molecule type" value="Genomic_DNA"/>
</dbReference>
<feature type="compositionally biased region" description="Basic and acidic residues" evidence="26">
    <location>
        <begin position="746"/>
        <end position="755"/>
    </location>
</feature>
<keyword evidence="8" id="KW-0121">Carboxypeptidase</keyword>
<accession>C4GD46</accession>
<evidence type="ECO:0000256" key="7">
    <source>
        <dbReference type="ARBA" id="ARBA00018638"/>
    </source>
</evidence>
<evidence type="ECO:0000259" key="29">
    <source>
        <dbReference type="Pfam" id="PF00912"/>
    </source>
</evidence>
<feature type="domain" description="Penicillin-binding protein transpeptidase" evidence="28">
    <location>
        <begin position="444"/>
        <end position="695"/>
    </location>
</feature>
<evidence type="ECO:0000256" key="12">
    <source>
        <dbReference type="ARBA" id="ARBA00022692"/>
    </source>
</evidence>
<dbReference type="EC" id="2.4.99.28" evidence="23"/>
<keyword evidence="9" id="KW-0645">Protease</keyword>
<dbReference type="PANTHER" id="PTHR32282:SF33">
    <property type="entry name" value="PEPTIDOGLYCAN GLYCOSYLTRANSFERASE"/>
    <property type="match status" value="1"/>
</dbReference>
<evidence type="ECO:0000256" key="15">
    <source>
        <dbReference type="ARBA" id="ARBA00022968"/>
    </source>
</evidence>
<dbReference type="GO" id="GO:0009002">
    <property type="term" value="F:serine-type D-Ala-D-Ala carboxypeptidase activity"/>
    <property type="evidence" value="ECO:0007669"/>
    <property type="project" value="UniProtKB-EC"/>
</dbReference>
<feature type="compositionally biased region" description="Low complexity" evidence="26">
    <location>
        <begin position="727"/>
        <end position="745"/>
    </location>
</feature>
<comment type="caution">
    <text evidence="30">The sequence shown here is derived from an EMBL/GenBank/DDBJ whole genome shotgun (WGS) entry which is preliminary data.</text>
</comment>
<name>C4GD46_9FIRM</name>
<dbReference type="SUPFAM" id="SSF56601">
    <property type="entry name" value="beta-lactamase/transpeptidase-like"/>
    <property type="match status" value="1"/>
</dbReference>
<feature type="compositionally biased region" description="Basic and acidic residues" evidence="26">
    <location>
        <begin position="47"/>
        <end position="65"/>
    </location>
</feature>
<keyword evidence="13" id="KW-0378">Hydrolase</keyword>
<evidence type="ECO:0000256" key="27">
    <source>
        <dbReference type="SAM" id="Phobius"/>
    </source>
</evidence>
<comment type="similarity">
    <text evidence="5">In the N-terminal section; belongs to the glycosyltransferase 51 family.</text>
</comment>
<comment type="function">
    <text evidence="1">Cell wall formation. Synthesis of cross-linked peptidoglycan from the lipid intermediates. The enzyme has a penicillin-insensitive transglycosylase N-terminal domain (formation of linear glycan strands) and a penicillin-sensitive transpeptidase C-terminal domain (cross-linking of the peptide subunits).</text>
</comment>
<keyword evidence="18 27" id="KW-0472">Membrane</keyword>
<dbReference type="GO" id="GO:0009252">
    <property type="term" value="P:peptidoglycan biosynthetic process"/>
    <property type="evidence" value="ECO:0007669"/>
    <property type="project" value="UniProtKB-UniPathway"/>
</dbReference>
<dbReference type="GO" id="GO:0008360">
    <property type="term" value="P:regulation of cell shape"/>
    <property type="evidence" value="ECO:0007669"/>
    <property type="project" value="UniProtKB-KW"/>
</dbReference>
<keyword evidence="12 27" id="KW-0812">Transmembrane</keyword>
<dbReference type="SUPFAM" id="SSF53955">
    <property type="entry name" value="Lysozyme-like"/>
    <property type="match status" value="1"/>
</dbReference>
<keyword evidence="10" id="KW-0328">Glycosyltransferase</keyword>
<comment type="pathway">
    <text evidence="25">Glycan biosynthesis.</text>
</comment>
<comment type="similarity">
    <text evidence="4">In the C-terminal section; belongs to the transpeptidase family.</text>
</comment>
<dbReference type="InterPro" id="IPR012338">
    <property type="entry name" value="Beta-lactam/transpept-like"/>
</dbReference>
<evidence type="ECO:0000256" key="8">
    <source>
        <dbReference type="ARBA" id="ARBA00022645"/>
    </source>
</evidence>
<dbReference type="GO" id="GO:0071555">
    <property type="term" value="P:cell wall organization"/>
    <property type="evidence" value="ECO:0007669"/>
    <property type="project" value="UniProtKB-KW"/>
</dbReference>
<dbReference type="NCBIfam" id="TIGR02074">
    <property type="entry name" value="PBP_1a_fam"/>
    <property type="match status" value="1"/>
</dbReference>
<evidence type="ECO:0000256" key="6">
    <source>
        <dbReference type="ARBA" id="ARBA00012448"/>
    </source>
</evidence>
<dbReference type="InterPro" id="IPR050396">
    <property type="entry name" value="Glycosyltr_51/Transpeptidase"/>
</dbReference>
<sequence>MKGSTPGQGKYAGFRRSGKRRLLPVRKKLLILRVEGKIRAMSEIKNNEQLHRVGSSEHRSPEHRNPKPNKPKKKKRRVWRVVRLILLILLIMIAFAAIYLVAGGYASKIIAMHDEAVQLVANSSEETFEASRSSFVYDKDGNELAELGGKKKIQYVTSDKMPKQVKEAFVAIEDKSFYRHPGVSLKGIARAALAMVRNHKVSGGGSTITQQLARTVFLTQDKTWERKVEEIFVALEMEKKYSKDQILNFYINNVYFMNGFYGIGTASQGYFSKDIGELSLAEITYLCAIPNRPSYYDPINHPENTVVRQTLILKNMLKDKKISQEEYDQATGQQIALNLSQDQKEFHNYETTFAEYSAVRALMTADGFDFQYQFNSDDERKAYEDKYGKEYDSYASELYTGGYKIYTSLDANLQQALQTAVDKNMSKLSETTDKGIYAAQSAGTVIDNTTGNVVAIVGGRSQDNITTYTLNRAYRSYRQPGSSIKPILVYTPALETGKYTPDTRVQDAPITNGPQNYGNSYMGNVTLTQAVAYSLNTVAWKVFKDVKPAKGLQYLYKMHFAEISKNDENLAAGIGGLTNGVTTVEMASAYAALENDGKYREPTCIDHIDDKNGNTIYRNNHGETQIYKSDAAHQMITMMKAVLDYGTGAGLKLNNQVAAAKSGTTNDYKDGWFCGFTPYYTTAIWTGYDTPRSMQNLTGANYPGRIWRDFMTAAHKKLTYKNFSWETSKTSSDSKSSGSSSSQETDGQKEDKKNSADSNSKSQTDSTGQESPASEDSSSSSSSKGKSSESNSTNQRGGGETDSPASPSSGH</sequence>
<evidence type="ECO:0000256" key="19">
    <source>
        <dbReference type="ARBA" id="ARBA00023251"/>
    </source>
</evidence>
<evidence type="ECO:0000256" key="1">
    <source>
        <dbReference type="ARBA" id="ARBA00002624"/>
    </source>
</evidence>
<evidence type="ECO:0000256" key="13">
    <source>
        <dbReference type="ARBA" id="ARBA00022801"/>
    </source>
</evidence>
<evidence type="ECO:0000256" key="20">
    <source>
        <dbReference type="ARBA" id="ARBA00023268"/>
    </source>
</evidence>
<evidence type="ECO:0000256" key="22">
    <source>
        <dbReference type="ARBA" id="ARBA00034000"/>
    </source>
</evidence>
<evidence type="ECO:0000256" key="17">
    <source>
        <dbReference type="ARBA" id="ARBA00022989"/>
    </source>
</evidence>
<dbReference type="GO" id="GO:0046677">
    <property type="term" value="P:response to antibiotic"/>
    <property type="evidence" value="ECO:0007669"/>
    <property type="project" value="UniProtKB-KW"/>
</dbReference>
<keyword evidence="21" id="KW-0961">Cell wall biogenesis/degradation</keyword>
<gene>
    <name evidence="30" type="ORF">GCWU000342_01891</name>
</gene>
<comment type="subcellular location">
    <subcellularLocation>
        <location evidence="2">Cell membrane</location>
        <topology evidence="2">Single-pass type II membrane protein</topology>
    </subcellularLocation>
</comment>
<evidence type="ECO:0000313" key="31">
    <source>
        <dbReference type="Proteomes" id="UP000003494"/>
    </source>
</evidence>
<keyword evidence="15" id="KW-0735">Signal-anchor</keyword>
<evidence type="ECO:0000256" key="25">
    <source>
        <dbReference type="ARBA" id="ARBA00060592"/>
    </source>
</evidence>
<evidence type="ECO:0000256" key="4">
    <source>
        <dbReference type="ARBA" id="ARBA00007090"/>
    </source>
</evidence>
<dbReference type="GO" id="GO:0005886">
    <property type="term" value="C:plasma membrane"/>
    <property type="evidence" value="ECO:0007669"/>
    <property type="project" value="UniProtKB-SubCell"/>
</dbReference>
<dbReference type="InterPro" id="IPR001264">
    <property type="entry name" value="Glyco_trans_51"/>
</dbReference>
<dbReference type="eggNOG" id="COG0744">
    <property type="taxonomic scope" value="Bacteria"/>
</dbReference>
<comment type="catalytic activity">
    <reaction evidence="24">
        <text>[GlcNAc-(1-&gt;4)-Mur2Ac(oyl-L-Ala-gamma-D-Glu-L-Lys-D-Ala-D-Ala)](n)-di-trans,octa-cis-undecaprenyl diphosphate + beta-D-GlcNAc-(1-&gt;4)-Mur2Ac(oyl-L-Ala-gamma-D-Glu-L-Lys-D-Ala-D-Ala)-di-trans,octa-cis-undecaprenyl diphosphate = [GlcNAc-(1-&gt;4)-Mur2Ac(oyl-L-Ala-gamma-D-Glu-L-Lys-D-Ala-D-Ala)](n+1)-di-trans,octa-cis-undecaprenyl diphosphate + di-trans,octa-cis-undecaprenyl diphosphate + H(+)</text>
        <dbReference type="Rhea" id="RHEA:23708"/>
        <dbReference type="Rhea" id="RHEA-COMP:9602"/>
        <dbReference type="Rhea" id="RHEA-COMP:9603"/>
        <dbReference type="ChEBI" id="CHEBI:15378"/>
        <dbReference type="ChEBI" id="CHEBI:58405"/>
        <dbReference type="ChEBI" id="CHEBI:60033"/>
        <dbReference type="ChEBI" id="CHEBI:78435"/>
        <dbReference type="EC" id="2.4.99.28"/>
    </reaction>
</comment>
<feature type="region of interest" description="Disordered" evidence="26">
    <location>
        <begin position="47"/>
        <end position="74"/>
    </location>
</feature>
<keyword evidence="20" id="KW-0511">Multifunctional enzyme</keyword>
<keyword evidence="11" id="KW-0808">Transferase</keyword>
<evidence type="ECO:0000256" key="9">
    <source>
        <dbReference type="ARBA" id="ARBA00022670"/>
    </source>
</evidence>
<feature type="compositionally biased region" description="Low complexity" evidence="26">
    <location>
        <begin position="770"/>
        <end position="792"/>
    </location>
</feature>
<dbReference type="InterPro" id="IPR036950">
    <property type="entry name" value="PBP_transglycosylase"/>
</dbReference>
<feature type="transmembrane region" description="Helical" evidence="27">
    <location>
        <begin position="81"/>
        <end position="102"/>
    </location>
</feature>
<proteinExistence type="inferred from homology"/>
<dbReference type="GO" id="GO:0006508">
    <property type="term" value="P:proteolysis"/>
    <property type="evidence" value="ECO:0007669"/>
    <property type="project" value="UniProtKB-KW"/>
</dbReference>
<evidence type="ECO:0000256" key="10">
    <source>
        <dbReference type="ARBA" id="ARBA00022676"/>
    </source>
</evidence>
<evidence type="ECO:0000256" key="23">
    <source>
        <dbReference type="ARBA" id="ARBA00044770"/>
    </source>
</evidence>
<evidence type="ECO:0000256" key="3">
    <source>
        <dbReference type="ARBA" id="ARBA00004752"/>
    </source>
</evidence>
<keyword evidence="19" id="KW-0046">Antibiotic resistance</keyword>
<dbReference type="AlphaFoldDB" id="C4GD46"/>
<evidence type="ECO:0000256" key="16">
    <source>
        <dbReference type="ARBA" id="ARBA00022984"/>
    </source>
</evidence>